<dbReference type="Gene3D" id="1.10.238.20">
    <property type="entry name" value="Pheromone/general odorant binding protein domain"/>
    <property type="match status" value="1"/>
</dbReference>
<accession>A0A3F2Z494</accession>
<reference evidence="3" key="2">
    <citation type="submission" date="2020-05" db="UniProtKB">
        <authorList>
            <consortium name="EnsemblMetazoa"/>
        </authorList>
    </citation>
    <scope>IDENTIFICATION</scope>
    <source>
        <strain evidence="3">IAEA</strain>
    </source>
</reference>
<keyword evidence="2" id="KW-1133">Transmembrane helix</keyword>
<dbReference type="CDD" id="cd23992">
    <property type="entry name" value="PBP_GOBP"/>
    <property type="match status" value="1"/>
</dbReference>
<keyword evidence="2" id="KW-0472">Membrane</keyword>
<dbReference type="Pfam" id="PF01395">
    <property type="entry name" value="PBP_GOBP"/>
    <property type="match status" value="1"/>
</dbReference>
<dbReference type="AlphaFoldDB" id="A0A3F2Z494"/>
<protein>
    <submittedName>
        <fullName evidence="3">Uncharacterized protein</fullName>
    </submittedName>
</protein>
<keyword evidence="2" id="KW-0812">Transmembrane</keyword>
<reference evidence="4" key="1">
    <citation type="submission" date="2014-03" db="EMBL/GenBank/DDBJ databases">
        <authorList>
            <person name="Aksoy S."/>
            <person name="Warren W."/>
            <person name="Wilson R.K."/>
        </authorList>
    </citation>
    <scope>NUCLEOTIDE SEQUENCE [LARGE SCALE GENOMIC DNA]</scope>
    <source>
        <strain evidence="4">IAEA</strain>
    </source>
</reference>
<proteinExistence type="predicted"/>
<evidence type="ECO:0000256" key="2">
    <source>
        <dbReference type="SAM" id="Phobius"/>
    </source>
</evidence>
<feature type="coiled-coil region" evidence="1">
    <location>
        <begin position="17"/>
        <end position="44"/>
    </location>
</feature>
<evidence type="ECO:0000313" key="3">
    <source>
        <dbReference type="EnsemblMetazoa" id="GPAI049231-PA"/>
    </source>
</evidence>
<dbReference type="InterPro" id="IPR036728">
    <property type="entry name" value="PBP_GOBP_sf"/>
</dbReference>
<dbReference type="InterPro" id="IPR006170">
    <property type="entry name" value="PBP/GOBP"/>
</dbReference>
<evidence type="ECO:0000313" key="4">
    <source>
        <dbReference type="Proteomes" id="UP000092445"/>
    </source>
</evidence>
<evidence type="ECO:0000256" key="1">
    <source>
        <dbReference type="SAM" id="Coils"/>
    </source>
</evidence>
<feature type="transmembrane region" description="Helical" evidence="2">
    <location>
        <begin position="6"/>
        <end position="24"/>
    </location>
</feature>
<dbReference type="SUPFAM" id="SSF47565">
    <property type="entry name" value="Insect pheromone/odorant-binding proteins"/>
    <property type="match status" value="1"/>
</dbReference>
<organism evidence="3 4">
    <name type="scientific">Glossina pallidipes</name>
    <name type="common">Tsetse fly</name>
    <dbReference type="NCBI Taxonomy" id="7398"/>
    <lineage>
        <taxon>Eukaryota</taxon>
        <taxon>Metazoa</taxon>
        <taxon>Ecdysozoa</taxon>
        <taxon>Arthropoda</taxon>
        <taxon>Hexapoda</taxon>
        <taxon>Insecta</taxon>
        <taxon>Pterygota</taxon>
        <taxon>Neoptera</taxon>
        <taxon>Endopterygota</taxon>
        <taxon>Diptera</taxon>
        <taxon>Brachycera</taxon>
        <taxon>Muscomorpha</taxon>
        <taxon>Hippoboscoidea</taxon>
        <taxon>Glossinidae</taxon>
        <taxon>Glossina</taxon>
    </lineage>
</organism>
<keyword evidence="1" id="KW-0175">Coiled coil</keyword>
<dbReference type="GO" id="GO:0005549">
    <property type="term" value="F:odorant binding"/>
    <property type="evidence" value="ECO:0007669"/>
    <property type="project" value="InterPro"/>
</dbReference>
<dbReference type="Proteomes" id="UP000092445">
    <property type="component" value="Unassembled WGS sequence"/>
</dbReference>
<keyword evidence="4" id="KW-1185">Reference proteome</keyword>
<sequence length="167" mass="19264">MQSWFLVLIGAQTITIILGLNTMLERYNAKLNAASQEVERQCLREENIPGKFSLPNYNLTEHFVGQIEHAKSVPRNAKCYLRCLYKKIGILKANLAVSMGPTPEYNRLLRECTQVAKEWAQKQSNGDECEFTYSFYNCLQESMVKCLTWQNECMSHPSVMDVKSCYF</sequence>
<dbReference type="EnsemblMetazoa" id="GPAI049231-RA">
    <property type="protein sequence ID" value="GPAI049231-PA"/>
    <property type="gene ID" value="GPAI049231"/>
</dbReference>
<dbReference type="VEuPathDB" id="VectorBase:GPAI049231"/>
<name>A0A3F2Z494_GLOPL</name>